<dbReference type="InterPro" id="IPR007700">
    <property type="entry name" value="DUF668"/>
</dbReference>
<dbReference type="GO" id="GO:0045927">
    <property type="term" value="P:positive regulation of growth"/>
    <property type="evidence" value="ECO:0007669"/>
    <property type="project" value="InterPro"/>
</dbReference>
<dbReference type="EMBL" id="JANJYI010000003">
    <property type="protein sequence ID" value="KAK2657811.1"/>
    <property type="molecule type" value="Genomic_DNA"/>
</dbReference>
<name>A0AAD9XE28_9ROSI</name>
<evidence type="ECO:0000259" key="3">
    <source>
        <dbReference type="Pfam" id="PF11961"/>
    </source>
</evidence>
<dbReference type="InterPro" id="IPR021864">
    <property type="entry name" value="DUF3475"/>
</dbReference>
<reference evidence="4" key="1">
    <citation type="journal article" date="2023" name="Plant J.">
        <title>Genome sequences and population genomics provide insights into the demographic history, inbreeding, and mutation load of two 'living fossil' tree species of Dipteronia.</title>
        <authorList>
            <person name="Feng Y."/>
            <person name="Comes H.P."/>
            <person name="Chen J."/>
            <person name="Zhu S."/>
            <person name="Lu R."/>
            <person name="Zhang X."/>
            <person name="Li P."/>
            <person name="Qiu J."/>
            <person name="Olsen K.M."/>
            <person name="Qiu Y."/>
        </authorList>
    </citation>
    <scope>NUCLEOTIDE SEQUENCE</scope>
    <source>
        <strain evidence="4">KIB01</strain>
    </source>
</reference>
<comment type="caution">
    <text evidence="4">The sequence shown here is derived from an EMBL/GenBank/DDBJ whole genome shotgun (WGS) entry which is preliminary data.</text>
</comment>
<accession>A0AAD9XE28</accession>
<evidence type="ECO:0000313" key="4">
    <source>
        <dbReference type="EMBL" id="KAK2657811.1"/>
    </source>
</evidence>
<gene>
    <name evidence="4" type="ORF">Ddye_010863</name>
</gene>
<dbReference type="PANTHER" id="PTHR31371:SF13">
    <property type="entry name" value="OS05G0457600 PROTEIN"/>
    <property type="match status" value="1"/>
</dbReference>
<feature type="compositionally biased region" description="Polar residues" evidence="1">
    <location>
        <begin position="318"/>
        <end position="337"/>
    </location>
</feature>
<sequence length="517" mass="58179">MVIVHHQAATTTTTTTMSWLSGDGRKTRNLFRLHLDKSPPLTLGILSFEAAKTMSRLISLYASLTDDEFTNLREGAIKSRGVTFLNSDDETFLLYVACAEKIEDLNRAVGNICRLSQKCNDEALVRFDQVYAEMNLGILDLSDIEFDTKEVLKLVDKMEKYVNATSNLHAVMGSVSELEISERKIKQWKRNIGSKLANRTNVDYFNEKIAFQRKQVKYYRDISLWNQTFDQAVGLMARIVCIIYARICVVFGPFVPGLPHLSNNVKPNHFHQKIIRIRLHSIDTTYCLIQGRGEYRKCVSKSGPIPQPSRKMGGPSPSRVTKSGPLTKSEGTGTGTGMVNWSPSYIGKCKRAHQLAKESTVGGAGLVTRYANLITQAECYLHAPTNINEEARAYMYELLPENLKATVRGKLWGNWCARLGVEEESDGCSSLAKGWRDALEEMMTWLGPVAHDTLKWQQERNLEKQRFDVKPTVSLFQTLYFSDLEKTEAAIAEVLVGLSCIYKYENKRTVGSRAGSV</sequence>
<evidence type="ECO:0000259" key="2">
    <source>
        <dbReference type="Pfam" id="PF05003"/>
    </source>
</evidence>
<dbReference type="AlphaFoldDB" id="A0AAD9XE28"/>
<feature type="region of interest" description="Disordered" evidence="1">
    <location>
        <begin position="301"/>
        <end position="337"/>
    </location>
</feature>
<protein>
    <submittedName>
        <fullName evidence="4">Uncharacterized protein</fullName>
    </submittedName>
</protein>
<evidence type="ECO:0000256" key="1">
    <source>
        <dbReference type="SAM" id="MobiDB-lite"/>
    </source>
</evidence>
<organism evidence="4 5">
    <name type="scientific">Dipteronia dyeriana</name>
    <dbReference type="NCBI Taxonomy" id="168575"/>
    <lineage>
        <taxon>Eukaryota</taxon>
        <taxon>Viridiplantae</taxon>
        <taxon>Streptophyta</taxon>
        <taxon>Embryophyta</taxon>
        <taxon>Tracheophyta</taxon>
        <taxon>Spermatophyta</taxon>
        <taxon>Magnoliopsida</taxon>
        <taxon>eudicotyledons</taxon>
        <taxon>Gunneridae</taxon>
        <taxon>Pentapetalae</taxon>
        <taxon>rosids</taxon>
        <taxon>malvids</taxon>
        <taxon>Sapindales</taxon>
        <taxon>Sapindaceae</taxon>
        <taxon>Hippocastanoideae</taxon>
        <taxon>Acereae</taxon>
        <taxon>Dipteronia</taxon>
    </lineage>
</organism>
<dbReference type="Pfam" id="PF11961">
    <property type="entry name" value="DUF3475"/>
    <property type="match status" value="1"/>
</dbReference>
<dbReference type="Proteomes" id="UP001280121">
    <property type="component" value="Unassembled WGS sequence"/>
</dbReference>
<feature type="domain" description="DUF668" evidence="2">
    <location>
        <begin position="360"/>
        <end position="455"/>
    </location>
</feature>
<keyword evidence="5" id="KW-1185">Reference proteome</keyword>
<evidence type="ECO:0000313" key="5">
    <source>
        <dbReference type="Proteomes" id="UP001280121"/>
    </source>
</evidence>
<proteinExistence type="predicted"/>
<dbReference type="PANTHER" id="PTHR31371">
    <property type="entry name" value="BNAC09G50660D PROTEIN"/>
    <property type="match status" value="1"/>
</dbReference>
<dbReference type="Pfam" id="PF05003">
    <property type="entry name" value="DUF668"/>
    <property type="match status" value="1"/>
</dbReference>
<feature type="domain" description="DUF3475" evidence="3">
    <location>
        <begin position="45"/>
        <end position="101"/>
    </location>
</feature>